<organism evidence="1">
    <name type="scientific">Anthurium amnicola</name>
    <dbReference type="NCBI Taxonomy" id="1678845"/>
    <lineage>
        <taxon>Eukaryota</taxon>
        <taxon>Viridiplantae</taxon>
        <taxon>Streptophyta</taxon>
        <taxon>Embryophyta</taxon>
        <taxon>Tracheophyta</taxon>
        <taxon>Spermatophyta</taxon>
        <taxon>Magnoliopsida</taxon>
        <taxon>Liliopsida</taxon>
        <taxon>Araceae</taxon>
        <taxon>Pothoideae</taxon>
        <taxon>Potheae</taxon>
        <taxon>Anthurium</taxon>
    </lineage>
</organism>
<dbReference type="AlphaFoldDB" id="A0A1D1Z6K7"/>
<proteinExistence type="predicted"/>
<accession>A0A1D1Z6K7</accession>
<evidence type="ECO:0000313" key="1">
    <source>
        <dbReference type="EMBL" id="JAT62553.1"/>
    </source>
</evidence>
<gene>
    <name evidence="1" type="primary">KAS1_2</name>
    <name evidence="1" type="ORF">g.54642</name>
</gene>
<reference evidence="1" key="1">
    <citation type="submission" date="2015-07" db="EMBL/GenBank/DDBJ databases">
        <title>Transcriptome Assembly of Anthurium amnicola.</title>
        <authorList>
            <person name="Suzuki J."/>
        </authorList>
    </citation>
    <scope>NUCLEOTIDE SEQUENCE</scope>
</reference>
<protein>
    <submittedName>
        <fullName evidence="1">Oxytetracycline polyketide putative beta-ketoacyl synthase 1</fullName>
    </submittedName>
</protein>
<sequence length="144" mass="15004">MERGGDAAISRLRGASSSLSAILRASGELEGRLAESGGRISLKLEALADASGAVAPLRAQSMAARALDSRISRAVTPALSLLRSFSLAESLQRRLSRGQGRRGGGLPALLEYVGWVERLEAAVGSVTAGCEPAVQRLQEAVEFC</sequence>
<name>A0A1D1Z6K7_9ARAE</name>
<dbReference type="EMBL" id="GDJX01005383">
    <property type="protein sequence ID" value="JAT62553.1"/>
    <property type="molecule type" value="Transcribed_RNA"/>
</dbReference>